<dbReference type="AlphaFoldDB" id="A0A4Y4D243"/>
<dbReference type="EMBL" id="BJNV01000108">
    <property type="protein sequence ID" value="GEC97653.1"/>
    <property type="molecule type" value="Genomic_DNA"/>
</dbReference>
<evidence type="ECO:0000313" key="2">
    <source>
        <dbReference type="EMBL" id="GEC97653.1"/>
    </source>
</evidence>
<proteinExistence type="predicted"/>
<name>A0A4Y4D243_ZOORA</name>
<dbReference type="Pfam" id="PF20093">
    <property type="entry name" value="DUF6484"/>
    <property type="match status" value="1"/>
</dbReference>
<evidence type="ECO:0000313" key="3">
    <source>
        <dbReference type="Proteomes" id="UP000318422"/>
    </source>
</evidence>
<dbReference type="Proteomes" id="UP000318422">
    <property type="component" value="Unassembled WGS sequence"/>
</dbReference>
<accession>A0A4Y4D243</accession>
<reference evidence="2 3" key="1">
    <citation type="submission" date="2019-06" db="EMBL/GenBank/DDBJ databases">
        <title>Whole genome shotgun sequence of Zoogloea ramigera NBRC 15342.</title>
        <authorList>
            <person name="Hosoyama A."/>
            <person name="Uohara A."/>
            <person name="Ohji S."/>
            <person name="Ichikawa N."/>
        </authorList>
    </citation>
    <scope>NUCLEOTIDE SEQUENCE [LARGE SCALE GENOMIC DNA]</scope>
    <source>
        <strain evidence="2 3">NBRC 15342</strain>
    </source>
</reference>
<evidence type="ECO:0000259" key="1">
    <source>
        <dbReference type="Pfam" id="PF20093"/>
    </source>
</evidence>
<sequence>MGISAFGLSGVVARSLVALPPERIGEAVALGFEGADPQRPIVLGFMLNAVTRSNPDPVSCAIRNEDGRLVIEADNGVELRCGEACISIDADGHVQIRGAYVTSHASASQRIRGGSVQIN</sequence>
<gene>
    <name evidence="2" type="ORF">ZRA01_37260</name>
</gene>
<protein>
    <recommendedName>
        <fullName evidence="1">DUF6484 domain-containing protein</fullName>
    </recommendedName>
</protein>
<dbReference type="InterPro" id="IPR045506">
    <property type="entry name" value="DUF6484"/>
</dbReference>
<keyword evidence="3" id="KW-1185">Reference proteome</keyword>
<feature type="domain" description="DUF6484" evidence="1">
    <location>
        <begin position="9"/>
        <end position="46"/>
    </location>
</feature>
<comment type="caution">
    <text evidence="2">The sequence shown here is derived from an EMBL/GenBank/DDBJ whole genome shotgun (WGS) entry which is preliminary data.</text>
</comment>
<organism evidence="2 3">
    <name type="scientific">Zoogloea ramigera</name>
    <dbReference type="NCBI Taxonomy" id="350"/>
    <lineage>
        <taxon>Bacteria</taxon>
        <taxon>Pseudomonadati</taxon>
        <taxon>Pseudomonadota</taxon>
        <taxon>Betaproteobacteria</taxon>
        <taxon>Rhodocyclales</taxon>
        <taxon>Zoogloeaceae</taxon>
        <taxon>Zoogloea</taxon>
    </lineage>
</organism>